<proteinExistence type="predicted"/>
<dbReference type="Proteomes" id="UP001499854">
    <property type="component" value="Unassembled WGS sequence"/>
</dbReference>
<reference evidence="4 5" key="1">
    <citation type="journal article" date="2019" name="Int. J. Syst. Evol. Microbiol.">
        <title>The Global Catalogue of Microorganisms (GCM) 10K type strain sequencing project: providing services to taxonomists for standard genome sequencing and annotation.</title>
        <authorList>
            <consortium name="The Broad Institute Genomics Platform"/>
            <consortium name="The Broad Institute Genome Sequencing Center for Infectious Disease"/>
            <person name="Wu L."/>
            <person name="Ma J."/>
        </authorList>
    </citation>
    <scope>NUCLEOTIDE SEQUENCE [LARGE SCALE GENOMIC DNA]</scope>
    <source>
        <strain evidence="4 5">JCM 16013</strain>
    </source>
</reference>
<keyword evidence="2" id="KW-0732">Signal</keyword>
<keyword evidence="5" id="KW-1185">Reference proteome</keyword>
<evidence type="ECO:0000259" key="3">
    <source>
        <dbReference type="PROSITE" id="PS51910"/>
    </source>
</evidence>
<evidence type="ECO:0000313" key="4">
    <source>
        <dbReference type="EMBL" id="GAA1980931.1"/>
    </source>
</evidence>
<keyword evidence="1" id="KW-0378">Hydrolase</keyword>
<evidence type="ECO:0000256" key="1">
    <source>
        <dbReference type="ARBA" id="ARBA00022801"/>
    </source>
</evidence>
<dbReference type="Pfam" id="PF00704">
    <property type="entry name" value="Glyco_hydro_18"/>
    <property type="match status" value="1"/>
</dbReference>
<sequence>MLATAAATIAAGAGAFLASATSHAATPAATPTPAHFFAPYFEAYNGDDPATLSAQSGAKYLTMAFIQAATKGSCTVYWNGDTSMPISSGTFGPSISTIRAGGGDVIPSFGGYTADNTGTEIADSCTNVSSIAAAYENVITTYDVSRIDLDTEDNSLTNSAGIDRRNKAIKMVEDWAAANGRTVQFTYTLPTTTSGLADSGLKVLQNAVSNNARIDTVNIMTFDYYDNQSHNMADDTKTAATGLKNQLASLYPGKTQAQLWAMVGVTEMIGIDDFGAAETFQTADAAPVLSWAQSTGISELSFWALQRDNGGCPGTAGSDTCSGISQNKWFFSNTFEPFTSGSTTPANDFSVSVSPSSGSVAQGASATATVSTAVTSGSAQTVSLTTSGATAGITASVSPTSVTAGGSATLTVATSASTPAGTYPITVTGTAASGSHSATYNITVTSGTPANDFSVSLSPSSGSVAQAGTATTTVSTAVTSGSAQSVALTATGAPAGTTVTISPSSVTAGGSATLTAATSASTPAGTYTITVKGTAPSGSHTATYTLTVTGTGGGGSIVNGDFESGSLSPWTCQSGDSVVTSPVHGGTHAAKIDATSSATGECDQSVTLSPNHAYTLKVWVQGSYAFAGVTGGASASTWASGSGWTQLSIPFTTGSNGTVSVFVHGWYGQGAVYADDFSIS</sequence>
<name>A0ABN2S5U4_9ACTN</name>
<feature type="domain" description="GH18" evidence="3">
    <location>
        <begin position="35"/>
        <end position="334"/>
    </location>
</feature>
<organism evidence="4 5">
    <name type="scientific">Catenulispora subtropica</name>
    <dbReference type="NCBI Taxonomy" id="450798"/>
    <lineage>
        <taxon>Bacteria</taxon>
        <taxon>Bacillati</taxon>
        <taxon>Actinomycetota</taxon>
        <taxon>Actinomycetes</taxon>
        <taxon>Catenulisporales</taxon>
        <taxon>Catenulisporaceae</taxon>
        <taxon>Catenulispora</taxon>
    </lineage>
</organism>
<dbReference type="Gene3D" id="2.60.120.260">
    <property type="entry name" value="Galactose-binding domain-like"/>
    <property type="match status" value="1"/>
</dbReference>
<accession>A0ABN2S5U4</accession>
<dbReference type="InterPro" id="IPR017853">
    <property type="entry name" value="GH"/>
</dbReference>
<dbReference type="Gene3D" id="2.60.40.10">
    <property type="entry name" value="Immunoglobulins"/>
    <property type="match status" value="1"/>
</dbReference>
<dbReference type="SUPFAM" id="SSF49785">
    <property type="entry name" value="Galactose-binding domain-like"/>
    <property type="match status" value="1"/>
</dbReference>
<feature type="chain" id="PRO_5045280170" description="GH18 domain-containing protein" evidence="2">
    <location>
        <begin position="25"/>
        <end position="680"/>
    </location>
</feature>
<comment type="caution">
    <text evidence="4">The sequence shown here is derived from an EMBL/GenBank/DDBJ whole genome shotgun (WGS) entry which is preliminary data.</text>
</comment>
<dbReference type="InterPro" id="IPR001223">
    <property type="entry name" value="Glyco_hydro18_cat"/>
</dbReference>
<dbReference type="InterPro" id="IPR052750">
    <property type="entry name" value="GH18_Chitinase"/>
</dbReference>
<dbReference type="CDD" id="cd06543">
    <property type="entry name" value="GH18_PF-ChiA-like"/>
    <property type="match status" value="1"/>
</dbReference>
<dbReference type="InterPro" id="IPR003305">
    <property type="entry name" value="CenC_carb-bd"/>
</dbReference>
<evidence type="ECO:0000313" key="5">
    <source>
        <dbReference type="Proteomes" id="UP001499854"/>
    </source>
</evidence>
<dbReference type="InterPro" id="IPR013783">
    <property type="entry name" value="Ig-like_fold"/>
</dbReference>
<gene>
    <name evidence="4" type="ORF">GCM10009838_47630</name>
</gene>
<dbReference type="PANTHER" id="PTHR42976:SF1">
    <property type="entry name" value="GH18 DOMAIN-CONTAINING PROTEIN-RELATED"/>
    <property type="match status" value="1"/>
</dbReference>
<dbReference type="EMBL" id="BAAAQM010000028">
    <property type="protein sequence ID" value="GAA1980931.1"/>
    <property type="molecule type" value="Genomic_DNA"/>
</dbReference>
<dbReference type="InterPro" id="IPR008979">
    <property type="entry name" value="Galactose-bd-like_sf"/>
</dbReference>
<feature type="signal peptide" evidence="2">
    <location>
        <begin position="1"/>
        <end position="24"/>
    </location>
</feature>
<protein>
    <recommendedName>
        <fullName evidence="3">GH18 domain-containing protein</fullName>
    </recommendedName>
</protein>
<dbReference type="SUPFAM" id="SSF51445">
    <property type="entry name" value="(Trans)glycosidases"/>
    <property type="match status" value="1"/>
</dbReference>
<dbReference type="PANTHER" id="PTHR42976">
    <property type="entry name" value="BIFUNCTIONAL CHITINASE/LYSOZYME-RELATED"/>
    <property type="match status" value="1"/>
</dbReference>
<dbReference type="PROSITE" id="PS51910">
    <property type="entry name" value="GH18_2"/>
    <property type="match status" value="1"/>
</dbReference>
<evidence type="ECO:0000256" key="2">
    <source>
        <dbReference type="SAM" id="SignalP"/>
    </source>
</evidence>
<dbReference type="Gene3D" id="3.20.20.80">
    <property type="entry name" value="Glycosidases"/>
    <property type="match status" value="1"/>
</dbReference>
<dbReference type="Pfam" id="PF02018">
    <property type="entry name" value="CBM_4_9"/>
    <property type="match status" value="1"/>
</dbReference>